<gene>
    <name evidence="3" type="ORF">O181_022561</name>
</gene>
<evidence type="ECO:0000256" key="2">
    <source>
        <dbReference type="SAM" id="Phobius"/>
    </source>
</evidence>
<organism evidence="3 4">
    <name type="scientific">Austropuccinia psidii MF-1</name>
    <dbReference type="NCBI Taxonomy" id="1389203"/>
    <lineage>
        <taxon>Eukaryota</taxon>
        <taxon>Fungi</taxon>
        <taxon>Dikarya</taxon>
        <taxon>Basidiomycota</taxon>
        <taxon>Pucciniomycotina</taxon>
        <taxon>Pucciniomycetes</taxon>
        <taxon>Pucciniales</taxon>
        <taxon>Sphaerophragmiaceae</taxon>
        <taxon>Austropuccinia</taxon>
    </lineage>
</organism>
<accession>A0A9Q3GWT5</accession>
<sequence>MAELKTWRSSNSLHDHIVEIPDPKRFRDHTTHTTPNALTPSQSSLRGLHPIKRNDEHRPSLILFFLQDSNQLLSYLSYIISLFNLLYFTLQSIASTFRTSNAT</sequence>
<dbReference type="EMBL" id="AVOT02006954">
    <property type="protein sequence ID" value="MBW0482846.1"/>
    <property type="molecule type" value="Genomic_DNA"/>
</dbReference>
<keyword evidence="4" id="KW-1185">Reference proteome</keyword>
<evidence type="ECO:0000313" key="3">
    <source>
        <dbReference type="EMBL" id="MBW0482846.1"/>
    </source>
</evidence>
<proteinExistence type="predicted"/>
<comment type="caution">
    <text evidence="3">The sequence shown here is derived from an EMBL/GenBank/DDBJ whole genome shotgun (WGS) entry which is preliminary data.</text>
</comment>
<feature type="compositionally biased region" description="Polar residues" evidence="1">
    <location>
        <begin position="32"/>
        <end position="45"/>
    </location>
</feature>
<dbReference type="AlphaFoldDB" id="A0A9Q3GWT5"/>
<name>A0A9Q3GWT5_9BASI</name>
<keyword evidence="2" id="KW-1133">Transmembrane helix</keyword>
<protein>
    <submittedName>
        <fullName evidence="3">Uncharacterized protein</fullName>
    </submittedName>
</protein>
<dbReference type="Proteomes" id="UP000765509">
    <property type="component" value="Unassembled WGS sequence"/>
</dbReference>
<evidence type="ECO:0000313" key="4">
    <source>
        <dbReference type="Proteomes" id="UP000765509"/>
    </source>
</evidence>
<evidence type="ECO:0000256" key="1">
    <source>
        <dbReference type="SAM" id="MobiDB-lite"/>
    </source>
</evidence>
<keyword evidence="2" id="KW-0812">Transmembrane</keyword>
<reference evidence="3" key="1">
    <citation type="submission" date="2021-03" db="EMBL/GenBank/DDBJ databases">
        <title>Draft genome sequence of rust myrtle Austropuccinia psidii MF-1, a brazilian biotype.</title>
        <authorList>
            <person name="Quecine M.C."/>
            <person name="Pachon D.M.R."/>
            <person name="Bonatelli M.L."/>
            <person name="Correr F.H."/>
            <person name="Franceschini L.M."/>
            <person name="Leite T.F."/>
            <person name="Margarido G.R.A."/>
            <person name="Almeida C.A."/>
            <person name="Ferrarezi J.A."/>
            <person name="Labate C.A."/>
        </authorList>
    </citation>
    <scope>NUCLEOTIDE SEQUENCE</scope>
    <source>
        <strain evidence="3">MF-1</strain>
    </source>
</reference>
<feature type="region of interest" description="Disordered" evidence="1">
    <location>
        <begin position="24"/>
        <end position="50"/>
    </location>
</feature>
<feature type="transmembrane region" description="Helical" evidence="2">
    <location>
        <begin position="72"/>
        <end position="90"/>
    </location>
</feature>
<keyword evidence="2" id="KW-0472">Membrane</keyword>